<keyword evidence="4" id="KW-0720">Serine protease</keyword>
<dbReference type="RefSeq" id="WP_134719622.1">
    <property type="nucleotide sequence ID" value="NZ_SDKM01000031.1"/>
</dbReference>
<keyword evidence="2" id="KW-0645">Protease</keyword>
<evidence type="ECO:0000256" key="4">
    <source>
        <dbReference type="ARBA" id="ARBA00022825"/>
    </source>
</evidence>
<gene>
    <name evidence="5" type="ORF">EKO23_18565</name>
</gene>
<comment type="caution">
    <text evidence="5">The sequence shown here is derived from an EMBL/GenBank/DDBJ whole genome shotgun (WGS) entry which is preliminary data.</text>
</comment>
<dbReference type="OrthoDB" id="3078420at2"/>
<evidence type="ECO:0000256" key="1">
    <source>
        <dbReference type="ARBA" id="ARBA00006534"/>
    </source>
</evidence>
<dbReference type="Proteomes" id="UP000295198">
    <property type="component" value="Unassembled WGS sequence"/>
</dbReference>
<evidence type="ECO:0008006" key="7">
    <source>
        <dbReference type="Google" id="ProtNLM"/>
    </source>
</evidence>
<evidence type="ECO:0000313" key="6">
    <source>
        <dbReference type="Proteomes" id="UP000295198"/>
    </source>
</evidence>
<reference evidence="5 6" key="1">
    <citation type="submission" date="2019-01" db="EMBL/GenBank/DDBJ databases">
        <title>Nocardioides guangzhouensis sp. nov., an actinobacterium isolated from soil.</title>
        <authorList>
            <person name="Fu Y."/>
            <person name="Cai Y."/>
            <person name="Lin Z."/>
            <person name="Chen P."/>
        </authorList>
    </citation>
    <scope>NUCLEOTIDE SEQUENCE [LARGE SCALE GENOMIC DNA]</scope>
    <source>
        <strain evidence="5 6">130</strain>
    </source>
</reference>
<comment type="similarity">
    <text evidence="1">Belongs to the peptidase S51 family.</text>
</comment>
<keyword evidence="6" id="KW-1185">Reference proteome</keyword>
<dbReference type="EMBL" id="SDKM01000031">
    <property type="protein sequence ID" value="RYP83616.1"/>
    <property type="molecule type" value="Genomic_DNA"/>
</dbReference>
<organism evidence="5 6">
    <name type="scientific">Nocardioides guangzhouensis</name>
    <dbReference type="NCBI Taxonomy" id="2497878"/>
    <lineage>
        <taxon>Bacteria</taxon>
        <taxon>Bacillati</taxon>
        <taxon>Actinomycetota</taxon>
        <taxon>Actinomycetes</taxon>
        <taxon>Propionibacteriales</taxon>
        <taxon>Nocardioidaceae</taxon>
        <taxon>Nocardioides</taxon>
    </lineage>
</organism>
<accession>A0A4Q4Z8Z2</accession>
<dbReference type="GO" id="GO:0006508">
    <property type="term" value="P:proteolysis"/>
    <property type="evidence" value="ECO:0007669"/>
    <property type="project" value="UniProtKB-KW"/>
</dbReference>
<dbReference type="Pfam" id="PF03575">
    <property type="entry name" value="Peptidase_S51"/>
    <property type="match status" value="1"/>
</dbReference>
<sequence>MAIYLVGGDPSTCPTAGLLDGFRAEVAAREGALVVVLVETEGVLERHLPSYTGLAGPGVEIRAVLIGDDAEVAPESFEGAAGIVVAGGSTPRYHAGLHDVAGVVRSAVAGGTPYAGFSAGAMVAGDTSLVGGHRMGTLEVVHEDCSEGLTQIALESGLGLVRFTSDVHAAQAGTLSRAVAIVDNGWVTRAVAIDEDTVLVVGETGMRVVGTGSVWFCEAEPVHAVRIIRRSAGPVDLPGWLR</sequence>
<name>A0A4Q4Z8Z2_9ACTN</name>
<dbReference type="GO" id="GO:0008236">
    <property type="term" value="F:serine-type peptidase activity"/>
    <property type="evidence" value="ECO:0007669"/>
    <property type="project" value="UniProtKB-KW"/>
</dbReference>
<proteinExistence type="inferred from homology"/>
<dbReference type="AlphaFoldDB" id="A0A4Q4Z8Z2"/>
<protein>
    <recommendedName>
        <fullName evidence="7">Peptidase S51</fullName>
    </recommendedName>
</protein>
<evidence type="ECO:0000256" key="2">
    <source>
        <dbReference type="ARBA" id="ARBA00022670"/>
    </source>
</evidence>
<evidence type="ECO:0000256" key="3">
    <source>
        <dbReference type="ARBA" id="ARBA00022801"/>
    </source>
</evidence>
<dbReference type="InterPro" id="IPR029062">
    <property type="entry name" value="Class_I_gatase-like"/>
</dbReference>
<keyword evidence="3" id="KW-0378">Hydrolase</keyword>
<dbReference type="Gene3D" id="3.40.50.880">
    <property type="match status" value="1"/>
</dbReference>
<dbReference type="InterPro" id="IPR005320">
    <property type="entry name" value="Peptidase_S51"/>
</dbReference>
<dbReference type="SUPFAM" id="SSF52317">
    <property type="entry name" value="Class I glutamine amidotransferase-like"/>
    <property type="match status" value="1"/>
</dbReference>
<evidence type="ECO:0000313" key="5">
    <source>
        <dbReference type="EMBL" id="RYP83616.1"/>
    </source>
</evidence>